<feature type="transmembrane region" description="Helical" evidence="1">
    <location>
        <begin position="26"/>
        <end position="45"/>
    </location>
</feature>
<dbReference type="Proteomes" id="UP000218418">
    <property type="component" value="Chromosome"/>
</dbReference>
<keyword evidence="1" id="KW-0472">Membrane</keyword>
<evidence type="ECO:0000256" key="1">
    <source>
        <dbReference type="SAM" id="Phobius"/>
    </source>
</evidence>
<accession>A0A1Z4LZ24</accession>
<evidence type="ECO:0000313" key="2">
    <source>
        <dbReference type="EMBL" id="BAY86473.1"/>
    </source>
</evidence>
<feature type="transmembrane region" description="Helical" evidence="1">
    <location>
        <begin position="326"/>
        <end position="342"/>
    </location>
</feature>
<gene>
    <name evidence="2" type="ORF">NIES267_59820</name>
</gene>
<feature type="transmembrane region" description="Helical" evidence="1">
    <location>
        <begin position="183"/>
        <end position="206"/>
    </location>
</feature>
<feature type="transmembrane region" description="Helical" evidence="1">
    <location>
        <begin position="529"/>
        <end position="548"/>
    </location>
</feature>
<feature type="transmembrane region" description="Helical" evidence="1">
    <location>
        <begin position="286"/>
        <end position="306"/>
    </location>
</feature>
<proteinExistence type="predicted"/>
<keyword evidence="1" id="KW-0812">Transmembrane</keyword>
<dbReference type="EMBL" id="AP018227">
    <property type="protein sequence ID" value="BAY86473.1"/>
    <property type="molecule type" value="Genomic_DNA"/>
</dbReference>
<dbReference type="AlphaFoldDB" id="A0A1Z4LZ24"/>
<feature type="transmembrane region" description="Helical" evidence="1">
    <location>
        <begin position="152"/>
        <end position="171"/>
    </location>
</feature>
<keyword evidence="3" id="KW-1185">Reference proteome</keyword>
<sequence length="573" mass="65595">MLNSIDKIGDWNPQLLRELKGRLKPFPVIIAIVASLATQLILFLYQLREIPNLDSKTDINILDKYCNLPNPVKDRYSSWMSCPPNQINMQLWWRDHFGYMFESLSIIFIFMLLIAGTYLIINDLSQEERKGTLNFIRLSPQSETSIFAGKMLGVPILIYLVFITAIPFHLLTGISGNIPVVNILYFYLTLVVSCTFFYSLASLFGIFGGKALSGFKPWLGSGLVLLYLWASIAFSNGGYGEHENFFGLQILLSPTDISHYLFPDLFHHRTPALQKLEFFKFAVGKSFIGIIALYIANYSLWTYWIWQGLKRCFRNPNATAFSKQQSYLIFTCFQVVLIGFFISESYNNHRYSGLTRFTPSMFILYTWNLFLVFPLFALILPHRQAIQDWARFRFNQHENSPDFAKKSIISELIFGEKSPAIVAIAINLLITVSGSIFIFSQAIINNSEVRNEASIWFGVMLLFLSLMMIYATVAQIMLMLKNSKRILWAAGTTSALIILPIMILGILNIQTENILWLFTISFWFIADRSTFPIIMTAFLCQVVILAFLNRYLIKQVKFLGESATKALFSQAKV</sequence>
<reference evidence="2 3" key="1">
    <citation type="submission" date="2017-06" db="EMBL/GenBank/DDBJ databases">
        <title>Genome sequencing of cyanobaciteial culture collection at National Institute for Environmental Studies (NIES).</title>
        <authorList>
            <person name="Hirose Y."/>
            <person name="Shimura Y."/>
            <person name="Fujisawa T."/>
            <person name="Nakamura Y."/>
            <person name="Kawachi M."/>
        </authorList>
    </citation>
    <scope>NUCLEOTIDE SEQUENCE [LARGE SCALE GENOMIC DNA]</scope>
    <source>
        <strain evidence="2 3">NIES-267</strain>
    </source>
</reference>
<keyword evidence="1" id="KW-1133">Transmembrane helix</keyword>
<feature type="transmembrane region" description="Helical" evidence="1">
    <location>
        <begin position="455"/>
        <end position="474"/>
    </location>
</feature>
<name>A0A1Z4LZ24_9CYAN</name>
<feature type="transmembrane region" description="Helical" evidence="1">
    <location>
        <begin position="362"/>
        <end position="381"/>
    </location>
</feature>
<feature type="transmembrane region" description="Helical" evidence="1">
    <location>
        <begin position="99"/>
        <end position="121"/>
    </location>
</feature>
<feature type="transmembrane region" description="Helical" evidence="1">
    <location>
        <begin position="218"/>
        <end position="239"/>
    </location>
</feature>
<protein>
    <submittedName>
        <fullName evidence="2">Uncharacterized protein</fullName>
    </submittedName>
</protein>
<organism evidence="2 3">
    <name type="scientific">Calothrix parasitica NIES-267</name>
    <dbReference type="NCBI Taxonomy" id="1973488"/>
    <lineage>
        <taxon>Bacteria</taxon>
        <taxon>Bacillati</taxon>
        <taxon>Cyanobacteriota</taxon>
        <taxon>Cyanophyceae</taxon>
        <taxon>Nostocales</taxon>
        <taxon>Calotrichaceae</taxon>
        <taxon>Calothrix</taxon>
    </lineage>
</organism>
<feature type="transmembrane region" description="Helical" evidence="1">
    <location>
        <begin position="420"/>
        <end position="443"/>
    </location>
</feature>
<feature type="transmembrane region" description="Helical" evidence="1">
    <location>
        <begin position="486"/>
        <end position="509"/>
    </location>
</feature>
<evidence type="ECO:0000313" key="3">
    <source>
        <dbReference type="Proteomes" id="UP000218418"/>
    </source>
</evidence>